<feature type="region of interest" description="Disordered" evidence="1">
    <location>
        <begin position="145"/>
        <end position="169"/>
    </location>
</feature>
<feature type="region of interest" description="Disordered" evidence="1">
    <location>
        <begin position="47"/>
        <end position="92"/>
    </location>
</feature>
<proteinExistence type="predicted"/>
<feature type="compositionally biased region" description="Polar residues" evidence="1">
    <location>
        <begin position="63"/>
        <end position="74"/>
    </location>
</feature>
<dbReference type="Proteomes" id="UP001314263">
    <property type="component" value="Unassembled WGS sequence"/>
</dbReference>
<accession>A0AAV1HT83</accession>
<comment type="caution">
    <text evidence="2">The sequence shown here is derived from an EMBL/GenBank/DDBJ whole genome shotgun (WGS) entry which is preliminary data.</text>
</comment>
<evidence type="ECO:0000313" key="3">
    <source>
        <dbReference type="Proteomes" id="UP001314263"/>
    </source>
</evidence>
<sequence length="286" mass="29821">MADEQPELILEPVAKRTRVDDAIDTSQQAVGGGSKSEAREVLEAFGATQGAAGDRVPEATGASEKQTGEESVSDFTLGVVGPTDRFTADGDKDGADAALYAADRAQKHCKNADAMLDAMEAAEAQYDAQKKPDPKRLSGMIEDALNGSSVAPASPRSIGRRDSGQKPLLVPDSTREKVRARILAGLERNEHLSSSKHDLAQIAADCEGTCYSSSKSKVTYLSKSGNATRLAGSLSAEELPDLARIASGQAKSVAENRVTEAVKPGAVTGGQGVVMKPMDPMTGAFS</sequence>
<keyword evidence="3" id="KW-1185">Reference proteome</keyword>
<gene>
    <name evidence="2" type="ORF">CVIRNUC_001028</name>
</gene>
<protein>
    <submittedName>
        <fullName evidence="2">Uncharacterized protein</fullName>
    </submittedName>
</protein>
<dbReference type="AlphaFoldDB" id="A0AAV1HT83"/>
<dbReference type="EMBL" id="CAUYUE010000002">
    <property type="protein sequence ID" value="CAK0738336.1"/>
    <property type="molecule type" value="Genomic_DNA"/>
</dbReference>
<name>A0AAV1HT83_9CHLO</name>
<evidence type="ECO:0000313" key="2">
    <source>
        <dbReference type="EMBL" id="CAK0738336.1"/>
    </source>
</evidence>
<reference evidence="2 3" key="1">
    <citation type="submission" date="2023-10" db="EMBL/GenBank/DDBJ databases">
        <authorList>
            <person name="Maclean D."/>
            <person name="Macfadyen A."/>
        </authorList>
    </citation>
    <scope>NUCLEOTIDE SEQUENCE [LARGE SCALE GENOMIC DNA]</scope>
</reference>
<organism evidence="2 3">
    <name type="scientific">Coccomyxa viridis</name>
    <dbReference type="NCBI Taxonomy" id="1274662"/>
    <lineage>
        <taxon>Eukaryota</taxon>
        <taxon>Viridiplantae</taxon>
        <taxon>Chlorophyta</taxon>
        <taxon>core chlorophytes</taxon>
        <taxon>Trebouxiophyceae</taxon>
        <taxon>Trebouxiophyceae incertae sedis</taxon>
        <taxon>Coccomyxaceae</taxon>
        <taxon>Coccomyxa</taxon>
    </lineage>
</organism>
<evidence type="ECO:0000256" key="1">
    <source>
        <dbReference type="SAM" id="MobiDB-lite"/>
    </source>
</evidence>